<sequence>MPPRLQNIHVDDVPTVTQLYTDPSSYEAPIKELEAHPDAVAEPNAIINSKVGLINADVTSMHIDAIVNAANNGLRGGGGIDGAIHARAGPELYDACAALPADSRGVRCPTGQAKITDSFDLPCGKIIHTPGPVWYAMTDKAEAERLLRSCYRSSLDVAIENGCRTIVFPPISTNIYGYPNAKAAEAALSEVRMWLEEKGKDVPVDKIVFTNVDKPDMDAYLHFIPKYFPPAPAAPTAHGAEDGKSSI</sequence>
<keyword evidence="2" id="KW-0696">RNA-directed RNA polymerase</keyword>
<proteinExistence type="predicted"/>
<dbReference type="InterPro" id="IPR002589">
    <property type="entry name" value="Macro_dom"/>
</dbReference>
<dbReference type="PANTHER" id="PTHR11106">
    <property type="entry name" value="GANGLIOSIDE INDUCED DIFFERENTIATION ASSOCIATED PROTEIN 2-RELATED"/>
    <property type="match status" value="1"/>
</dbReference>
<keyword evidence="2" id="KW-0548">Nucleotidyltransferase</keyword>
<keyword evidence="3" id="KW-1185">Reference proteome</keyword>
<evidence type="ECO:0000259" key="1">
    <source>
        <dbReference type="PROSITE" id="PS51154"/>
    </source>
</evidence>
<dbReference type="PANTHER" id="PTHR11106:SF27">
    <property type="entry name" value="MACRO DOMAIN-CONTAINING PROTEIN"/>
    <property type="match status" value="1"/>
</dbReference>
<dbReference type="SMART" id="SM00506">
    <property type="entry name" value="A1pp"/>
    <property type="match status" value="1"/>
</dbReference>
<reference evidence="2 3" key="1">
    <citation type="submission" date="2024-04" db="EMBL/GenBank/DDBJ databases">
        <title>Phyllosticta paracitricarpa is synonymous to the EU quarantine fungus P. citricarpa based on phylogenomic analyses.</title>
        <authorList>
            <consortium name="Lawrence Berkeley National Laboratory"/>
            <person name="Van Ingen-Buijs V.A."/>
            <person name="Van Westerhoven A.C."/>
            <person name="Haridas S."/>
            <person name="Skiadas P."/>
            <person name="Martin F."/>
            <person name="Groenewald J.Z."/>
            <person name="Crous P.W."/>
            <person name="Seidl M.F."/>
        </authorList>
    </citation>
    <scope>NUCLEOTIDE SEQUENCE [LARGE SCALE GENOMIC DNA]</scope>
    <source>
        <strain evidence="2 3">CBS 123374</strain>
    </source>
</reference>
<keyword evidence="2" id="KW-0808">Transferase</keyword>
<organism evidence="2 3">
    <name type="scientific">Phyllosticta capitalensis</name>
    <dbReference type="NCBI Taxonomy" id="121624"/>
    <lineage>
        <taxon>Eukaryota</taxon>
        <taxon>Fungi</taxon>
        <taxon>Dikarya</taxon>
        <taxon>Ascomycota</taxon>
        <taxon>Pezizomycotina</taxon>
        <taxon>Dothideomycetes</taxon>
        <taxon>Dothideomycetes incertae sedis</taxon>
        <taxon>Botryosphaeriales</taxon>
        <taxon>Phyllostictaceae</taxon>
        <taxon>Phyllosticta</taxon>
    </lineage>
</organism>
<protein>
    <submittedName>
        <fullName evidence="2">RNA-directed RNA polymerase</fullName>
    </submittedName>
</protein>
<dbReference type="Gene3D" id="3.40.220.10">
    <property type="entry name" value="Leucine Aminopeptidase, subunit E, domain 1"/>
    <property type="match status" value="1"/>
</dbReference>
<dbReference type="PROSITE" id="PS51154">
    <property type="entry name" value="MACRO"/>
    <property type="match status" value="1"/>
</dbReference>
<dbReference type="EMBL" id="JBBWRZ010000014">
    <property type="protein sequence ID" value="KAK8223179.1"/>
    <property type="molecule type" value="Genomic_DNA"/>
</dbReference>
<dbReference type="Proteomes" id="UP001492380">
    <property type="component" value="Unassembled WGS sequence"/>
</dbReference>
<comment type="caution">
    <text evidence="2">The sequence shown here is derived from an EMBL/GenBank/DDBJ whole genome shotgun (WGS) entry which is preliminary data.</text>
</comment>
<evidence type="ECO:0000313" key="3">
    <source>
        <dbReference type="Proteomes" id="UP001492380"/>
    </source>
</evidence>
<feature type="domain" description="Macro" evidence="1">
    <location>
        <begin position="38"/>
        <end position="228"/>
    </location>
</feature>
<accession>A0ABR1Y9Y2</accession>
<gene>
    <name evidence="2" type="ORF">HDK90DRAFT_505880</name>
</gene>
<name>A0ABR1Y9Y2_9PEZI</name>
<evidence type="ECO:0000313" key="2">
    <source>
        <dbReference type="EMBL" id="KAK8223179.1"/>
    </source>
</evidence>
<dbReference type="Pfam" id="PF01661">
    <property type="entry name" value="Macro"/>
    <property type="match status" value="1"/>
</dbReference>
<dbReference type="InterPro" id="IPR043472">
    <property type="entry name" value="Macro_dom-like"/>
</dbReference>
<dbReference type="GO" id="GO:0003968">
    <property type="term" value="F:RNA-directed RNA polymerase activity"/>
    <property type="evidence" value="ECO:0007669"/>
    <property type="project" value="UniProtKB-KW"/>
</dbReference>
<dbReference type="SUPFAM" id="SSF52949">
    <property type="entry name" value="Macro domain-like"/>
    <property type="match status" value="1"/>
</dbReference>